<sequence>MDGLQTIDARETAGREFRYYDFVMVAFVVILLLSNVIGAGKPAVVDLPFIGAWPFGAGILFFPLSYLIGDILTEVYGYARARRCVWAGFAGLIFMAFMEQVVVALPPASGWTGQASYEYVFGKSIFVSPEAATGLRIILASITAFWVGEFANSFVLAKLKILTNGRMLWTRTVGSTVVAQGFDSLIFYPLAFYGMTDWPAAQIGAVMLSQFVLKVSWEVLLTPVTYAVVNFLKRREGVDVYDRGTDFSPFKARV</sequence>
<comment type="subcellular location">
    <subcellularLocation>
        <location evidence="1">Cell inner membrane</location>
        <topology evidence="1">Multi-pass membrane protein</topology>
    </subcellularLocation>
</comment>
<dbReference type="PANTHER" id="PTHR34300:SF2">
    <property type="entry name" value="QUEUOSINE PRECURSOR TRANSPORTER-RELATED"/>
    <property type="match status" value="1"/>
</dbReference>
<protein>
    <recommendedName>
        <fullName evidence="1">Probable queuosine precursor transporter</fullName>
        <shortName evidence="1">Q precursor transporter</shortName>
    </recommendedName>
</protein>
<dbReference type="Proteomes" id="UP000618591">
    <property type="component" value="Unassembled WGS sequence"/>
</dbReference>
<comment type="caution">
    <text evidence="2">The sequence shown here is derived from an EMBL/GenBank/DDBJ whole genome shotgun (WGS) entry which is preliminary data.</text>
</comment>
<keyword evidence="1" id="KW-0813">Transport</keyword>
<dbReference type="RefSeq" id="WP_188448012.1">
    <property type="nucleotide sequence ID" value="NZ_BMDW01000015.1"/>
</dbReference>
<keyword evidence="3" id="KW-1185">Reference proteome</keyword>
<dbReference type="InterPro" id="IPR003744">
    <property type="entry name" value="YhhQ"/>
</dbReference>
<accession>A0ABQ1GZG9</accession>
<keyword evidence="1" id="KW-0812">Transmembrane</keyword>
<keyword evidence="1" id="KW-0997">Cell inner membrane</keyword>
<comment type="similarity">
    <text evidence="1">Belongs to the vitamin uptake transporter (VUT/ECF) (TC 2.A.88) family. Q precursor transporter subfamily.</text>
</comment>
<name>A0ABQ1GZG9_9SPHN</name>
<dbReference type="PANTHER" id="PTHR34300">
    <property type="entry name" value="QUEUOSINE PRECURSOR TRANSPORTER-RELATED"/>
    <property type="match status" value="1"/>
</dbReference>
<feature type="transmembrane region" description="Helical" evidence="1">
    <location>
        <begin position="125"/>
        <end position="147"/>
    </location>
</feature>
<gene>
    <name evidence="2" type="ORF">GCM10011395_25250</name>
</gene>
<dbReference type="NCBIfam" id="TIGR00697">
    <property type="entry name" value="queuosine precursor transporter"/>
    <property type="match status" value="1"/>
</dbReference>
<dbReference type="EMBL" id="BMDW01000015">
    <property type="protein sequence ID" value="GGA53779.1"/>
    <property type="molecule type" value="Genomic_DNA"/>
</dbReference>
<feature type="transmembrane region" description="Helical" evidence="1">
    <location>
        <begin position="50"/>
        <end position="72"/>
    </location>
</feature>
<feature type="transmembrane region" description="Helical" evidence="1">
    <location>
        <begin position="168"/>
        <end position="191"/>
    </location>
</feature>
<keyword evidence="1" id="KW-1003">Cell membrane</keyword>
<evidence type="ECO:0000313" key="3">
    <source>
        <dbReference type="Proteomes" id="UP000618591"/>
    </source>
</evidence>
<comment type="function">
    <text evidence="1">Involved in the import of queuosine (Q) precursors, required for Q precursor salvage.</text>
</comment>
<organism evidence="2 3">
    <name type="scientific">Sphingomonas psychrolutea</name>
    <dbReference type="NCBI Taxonomy" id="1259676"/>
    <lineage>
        <taxon>Bacteria</taxon>
        <taxon>Pseudomonadati</taxon>
        <taxon>Pseudomonadota</taxon>
        <taxon>Alphaproteobacteria</taxon>
        <taxon>Sphingomonadales</taxon>
        <taxon>Sphingomonadaceae</taxon>
        <taxon>Sphingomonas</taxon>
    </lineage>
</organism>
<dbReference type="Pfam" id="PF02592">
    <property type="entry name" value="Vut_1"/>
    <property type="match status" value="1"/>
</dbReference>
<feature type="transmembrane region" description="Helical" evidence="1">
    <location>
        <begin position="84"/>
        <end position="105"/>
    </location>
</feature>
<keyword evidence="1" id="KW-1133">Transmembrane helix</keyword>
<reference evidence="3" key="1">
    <citation type="journal article" date="2019" name="Int. J. Syst. Evol. Microbiol.">
        <title>The Global Catalogue of Microorganisms (GCM) 10K type strain sequencing project: providing services to taxonomists for standard genome sequencing and annotation.</title>
        <authorList>
            <consortium name="The Broad Institute Genomics Platform"/>
            <consortium name="The Broad Institute Genome Sequencing Center for Infectious Disease"/>
            <person name="Wu L."/>
            <person name="Ma J."/>
        </authorList>
    </citation>
    <scope>NUCLEOTIDE SEQUENCE [LARGE SCALE GENOMIC DNA]</scope>
    <source>
        <strain evidence="3">CGMCC 1.10106</strain>
    </source>
</reference>
<proteinExistence type="inferred from homology"/>
<evidence type="ECO:0000256" key="1">
    <source>
        <dbReference type="HAMAP-Rule" id="MF_02088"/>
    </source>
</evidence>
<evidence type="ECO:0000313" key="2">
    <source>
        <dbReference type="EMBL" id="GGA53779.1"/>
    </source>
</evidence>
<dbReference type="HAMAP" id="MF_02088">
    <property type="entry name" value="Q_prec_transport"/>
    <property type="match status" value="1"/>
</dbReference>
<keyword evidence="1" id="KW-0472">Membrane</keyword>
<feature type="transmembrane region" description="Helical" evidence="1">
    <location>
        <begin position="211"/>
        <end position="232"/>
    </location>
</feature>
<feature type="transmembrane region" description="Helical" evidence="1">
    <location>
        <begin position="19"/>
        <end position="38"/>
    </location>
</feature>